<dbReference type="Proteomes" id="UP001172083">
    <property type="component" value="Unassembled WGS sequence"/>
</dbReference>
<evidence type="ECO:0000313" key="2">
    <source>
        <dbReference type="Proteomes" id="UP001172083"/>
    </source>
</evidence>
<reference evidence="1" key="1">
    <citation type="submission" date="2023-06" db="EMBL/GenBank/DDBJ databases">
        <title>Genomic of Agaribacillus aureum.</title>
        <authorList>
            <person name="Wang G."/>
        </authorList>
    </citation>
    <scope>NUCLEOTIDE SEQUENCE</scope>
    <source>
        <strain evidence="1">BMA12</strain>
    </source>
</reference>
<name>A0ABT8LGK8_9BACT</name>
<keyword evidence="2" id="KW-1185">Reference proteome</keyword>
<dbReference type="EMBL" id="JAUJEB010000012">
    <property type="protein sequence ID" value="MDN5216945.1"/>
    <property type="molecule type" value="Genomic_DNA"/>
</dbReference>
<protein>
    <submittedName>
        <fullName evidence="1">SRPBCC domain-containing protein</fullName>
    </submittedName>
</protein>
<comment type="caution">
    <text evidence="1">The sequence shown here is derived from an EMBL/GenBank/DDBJ whole genome shotgun (WGS) entry which is preliminary data.</text>
</comment>
<dbReference type="SUPFAM" id="SSF55961">
    <property type="entry name" value="Bet v1-like"/>
    <property type="match status" value="1"/>
</dbReference>
<organism evidence="1 2">
    <name type="scientific">Agaribacillus aureus</name>
    <dbReference type="NCBI Taxonomy" id="3051825"/>
    <lineage>
        <taxon>Bacteria</taxon>
        <taxon>Pseudomonadati</taxon>
        <taxon>Bacteroidota</taxon>
        <taxon>Cytophagia</taxon>
        <taxon>Cytophagales</taxon>
        <taxon>Splendidivirgaceae</taxon>
        <taxon>Agaribacillus</taxon>
    </lineage>
</organism>
<dbReference type="PANTHER" id="PTHR36166">
    <property type="entry name" value="CHROMOSOME 9, WHOLE GENOME SHOTGUN SEQUENCE"/>
    <property type="match status" value="1"/>
</dbReference>
<dbReference type="InterPro" id="IPR023393">
    <property type="entry name" value="START-like_dom_sf"/>
</dbReference>
<proteinExistence type="predicted"/>
<dbReference type="Gene3D" id="3.30.530.20">
    <property type="match status" value="1"/>
</dbReference>
<sequence>MKVYKIDIKINASKEAVWNEITNFKNYPKWNSILEMKENDSLIVGEKFSVTINKPNGKKSKFKATTLSKEDYQSFSAQQKIIGDWFFSAVHHFTVREIDPTQVLFIQKWELKGIISSLFRKQIFEELESFNQMNIELKDKLEQKQYR</sequence>
<gene>
    <name evidence="1" type="ORF">QQ020_33045</name>
</gene>
<evidence type="ECO:0000313" key="1">
    <source>
        <dbReference type="EMBL" id="MDN5216945.1"/>
    </source>
</evidence>
<dbReference type="RefSeq" id="WP_346762283.1">
    <property type="nucleotide sequence ID" value="NZ_JAUJEB010000012.1"/>
</dbReference>
<accession>A0ABT8LGK8</accession>
<dbReference type="PANTHER" id="PTHR36166:SF1">
    <property type="entry name" value="SRPBCC DOMAIN-CONTAINING PROTEIN"/>
    <property type="match status" value="1"/>
</dbReference>
<dbReference type="CDD" id="cd07822">
    <property type="entry name" value="SRPBCC_4"/>
    <property type="match status" value="1"/>
</dbReference>